<feature type="domain" description="Ubiquitin-like" evidence="2">
    <location>
        <begin position="298"/>
        <end position="368"/>
    </location>
</feature>
<feature type="compositionally biased region" description="Basic residues" evidence="1">
    <location>
        <begin position="854"/>
        <end position="874"/>
    </location>
</feature>
<feature type="domain" description="Ubiquitin-like" evidence="2">
    <location>
        <begin position="448"/>
        <end position="518"/>
    </location>
</feature>
<protein>
    <recommendedName>
        <fullName evidence="2">Ubiquitin-like domain-containing protein</fullName>
    </recommendedName>
</protein>
<dbReference type="InterPro" id="IPR029071">
    <property type="entry name" value="Ubiquitin-like_domsf"/>
</dbReference>
<dbReference type="InterPro" id="IPR000626">
    <property type="entry name" value="Ubiquitin-like_dom"/>
</dbReference>
<feature type="domain" description="Ubiquitin-like" evidence="2">
    <location>
        <begin position="149"/>
        <end position="219"/>
    </location>
</feature>
<dbReference type="PANTHER" id="PTHR10621:SF0">
    <property type="entry name" value="UV EXCISION REPAIR PROTEIN RAD23"/>
    <property type="match status" value="1"/>
</dbReference>
<feature type="domain" description="Ubiquitin-like" evidence="2">
    <location>
        <begin position="224"/>
        <end position="293"/>
    </location>
</feature>
<feature type="domain" description="Ubiquitin-like" evidence="2">
    <location>
        <begin position="680"/>
        <end position="753"/>
    </location>
</feature>
<dbReference type="AlphaFoldDB" id="A0AAD2CKP2"/>
<keyword evidence="4" id="KW-1185">Reference proteome</keyword>
<dbReference type="PROSITE" id="PS50053">
    <property type="entry name" value="UBIQUITIN_2"/>
    <property type="match status" value="10"/>
</dbReference>
<feature type="compositionally biased region" description="Basic and acidic residues" evidence="1">
    <location>
        <begin position="875"/>
        <end position="889"/>
    </location>
</feature>
<dbReference type="GO" id="GO:0005829">
    <property type="term" value="C:cytosol"/>
    <property type="evidence" value="ECO:0007669"/>
    <property type="project" value="TreeGrafter"/>
</dbReference>
<dbReference type="GO" id="GO:0043130">
    <property type="term" value="F:ubiquitin binding"/>
    <property type="evidence" value="ECO:0007669"/>
    <property type="project" value="TreeGrafter"/>
</dbReference>
<dbReference type="EMBL" id="CAKOGP040000668">
    <property type="protein sequence ID" value="CAJ1937754.1"/>
    <property type="molecule type" value="Genomic_DNA"/>
</dbReference>
<dbReference type="GO" id="GO:0043161">
    <property type="term" value="P:proteasome-mediated ubiquitin-dependent protein catabolic process"/>
    <property type="evidence" value="ECO:0007669"/>
    <property type="project" value="TreeGrafter"/>
</dbReference>
<dbReference type="GO" id="GO:0005654">
    <property type="term" value="C:nucleoplasm"/>
    <property type="evidence" value="ECO:0007669"/>
    <property type="project" value="TreeGrafter"/>
</dbReference>
<feature type="compositionally biased region" description="Basic and acidic residues" evidence="1">
    <location>
        <begin position="11"/>
        <end position="22"/>
    </location>
</feature>
<dbReference type="PANTHER" id="PTHR10621">
    <property type="entry name" value="UV EXCISION REPAIR PROTEIN RAD23"/>
    <property type="match status" value="1"/>
</dbReference>
<evidence type="ECO:0000313" key="4">
    <source>
        <dbReference type="Proteomes" id="UP001295423"/>
    </source>
</evidence>
<dbReference type="GO" id="GO:0031593">
    <property type="term" value="F:polyubiquitin modification-dependent protein binding"/>
    <property type="evidence" value="ECO:0007669"/>
    <property type="project" value="TreeGrafter"/>
</dbReference>
<comment type="caution">
    <text evidence="3">The sequence shown here is derived from an EMBL/GenBank/DDBJ whole genome shotgun (WGS) entry which is preliminary data.</text>
</comment>
<evidence type="ECO:0000256" key="1">
    <source>
        <dbReference type="SAM" id="MobiDB-lite"/>
    </source>
</evidence>
<feature type="compositionally biased region" description="Basic and acidic residues" evidence="1">
    <location>
        <begin position="37"/>
        <end position="55"/>
    </location>
</feature>
<sequence>MVEFTSPVLSEEERERRREALRQKARAMIQSRPSSVLKDKQELQKLQEEMERALAEEEEEEEENEEPKPKKPEPLQIQVKLPGGESVDIKVAPDDTVPDIKEILEDDHDFPIEEQELFNNGKALADMYSDLTDCGIQAGDVLELNPPPIEIFVQAQDGKKMSMKVMPHITIDQLKQQIQEEHGIQADQLKLEFKGKSLHDLSASLTVDCEVLPGDVIDLKPEDITVHIQLYTGQKLPVTLPPTTSVGDLKKQVQAAHGISADEQELEFDGKPLDNDLASFVDCGIQKEAIINMKPPDIKISVVKHDGKKWSFAVKPTFSVGELKQMIQEKHEVPVEKQELEFEGKELDNDAATLEKDYGIKAQSKIDLKPLDMTVFVATHDGNKMAVTVKPTYSVGQLTQILKDEHDIPIEKHFLEFKGKTLEDPEAILEKDCKVKPEKVIDLKFKDITVVARDHGGETISVEVSPLGNIFDLQMKLQMGTLLALEDHFMMLEGKALPEDGTISLLDCGIVDGSVIVLDPRPVAIRIENVDGTTVEMTISPKESVDAVLEKLVHEHGIPVKEKNQTLYHGDDPLDDPNAALEACGVKGGELLFLDEPDIIFDVIVMPGSNASSVHMKPSEALYYLKKQIQEEHDIPFRSQGLAIEGKDDLSATNPELSLEECGIEDGDVVVAESVPDIVMEIRINDTDGKKKKELMSIKVKHFYTVESLQLQLHEDFKIPKEEQVLKYEEKELDDPFQTFKALGIGGGSIIDLHPWHIHVKTEKNELLAVVLSSDATVGDLQQRLAIDHEIPIKRQGLSYKGETIDVDPEAPLDSTGVKFGVIVDLKKLKKDKKVDDAVKSPKPKKRDSVLKSPKSKKRDSKLKSPKKPPKSKKRESTSKSSKKDKAAK</sequence>
<organism evidence="3 4">
    <name type="scientific">Cylindrotheca closterium</name>
    <dbReference type="NCBI Taxonomy" id="2856"/>
    <lineage>
        <taxon>Eukaryota</taxon>
        <taxon>Sar</taxon>
        <taxon>Stramenopiles</taxon>
        <taxon>Ochrophyta</taxon>
        <taxon>Bacillariophyta</taxon>
        <taxon>Bacillariophyceae</taxon>
        <taxon>Bacillariophycidae</taxon>
        <taxon>Bacillariales</taxon>
        <taxon>Bacillariaceae</taxon>
        <taxon>Cylindrotheca</taxon>
    </lineage>
</organism>
<dbReference type="Pfam" id="PF00240">
    <property type="entry name" value="ubiquitin"/>
    <property type="match status" value="5"/>
</dbReference>
<dbReference type="Proteomes" id="UP001295423">
    <property type="component" value="Unassembled WGS sequence"/>
</dbReference>
<name>A0AAD2CKP2_9STRA</name>
<dbReference type="SMART" id="SM00213">
    <property type="entry name" value="UBQ"/>
    <property type="match status" value="10"/>
</dbReference>
<feature type="domain" description="Ubiquitin-like" evidence="2">
    <location>
        <begin position="599"/>
        <end position="670"/>
    </location>
</feature>
<feature type="domain" description="Ubiquitin-like" evidence="2">
    <location>
        <begin position="523"/>
        <end position="594"/>
    </location>
</feature>
<feature type="compositionally biased region" description="Acidic residues" evidence="1">
    <location>
        <begin position="56"/>
        <end position="65"/>
    </location>
</feature>
<gene>
    <name evidence="3" type="ORF">CYCCA115_LOCUS5801</name>
</gene>
<dbReference type="Gene3D" id="3.10.20.90">
    <property type="entry name" value="Phosphatidylinositol 3-kinase Catalytic Subunit, Chain A, domain 1"/>
    <property type="match status" value="9"/>
</dbReference>
<accession>A0AAD2CKP2</accession>
<feature type="region of interest" description="Disordered" evidence="1">
    <location>
        <begin position="832"/>
        <end position="889"/>
    </location>
</feature>
<dbReference type="GO" id="GO:0070628">
    <property type="term" value="F:proteasome binding"/>
    <property type="evidence" value="ECO:0007669"/>
    <property type="project" value="TreeGrafter"/>
</dbReference>
<evidence type="ECO:0000313" key="3">
    <source>
        <dbReference type="EMBL" id="CAJ1937754.1"/>
    </source>
</evidence>
<evidence type="ECO:0000259" key="2">
    <source>
        <dbReference type="PROSITE" id="PS50053"/>
    </source>
</evidence>
<dbReference type="SUPFAM" id="SSF54236">
    <property type="entry name" value="Ubiquitin-like"/>
    <property type="match status" value="10"/>
</dbReference>
<dbReference type="CDD" id="cd17039">
    <property type="entry name" value="Ubl_ubiquitin_like"/>
    <property type="match status" value="7"/>
</dbReference>
<feature type="domain" description="Ubiquitin-like" evidence="2">
    <location>
        <begin position="756"/>
        <end position="826"/>
    </location>
</feature>
<feature type="domain" description="Ubiquitin-like" evidence="2">
    <location>
        <begin position="75"/>
        <end position="144"/>
    </location>
</feature>
<feature type="domain" description="Ubiquitin-like" evidence="2">
    <location>
        <begin position="373"/>
        <end position="443"/>
    </location>
</feature>
<feature type="region of interest" description="Disordered" evidence="1">
    <location>
        <begin position="1"/>
        <end position="75"/>
    </location>
</feature>
<proteinExistence type="predicted"/>
<reference evidence="3" key="1">
    <citation type="submission" date="2023-08" db="EMBL/GenBank/DDBJ databases">
        <authorList>
            <person name="Audoor S."/>
            <person name="Bilcke G."/>
        </authorList>
    </citation>
    <scope>NUCLEOTIDE SEQUENCE</scope>
</reference>